<dbReference type="Proteomes" id="UP000054937">
    <property type="component" value="Unassembled WGS sequence"/>
</dbReference>
<feature type="region of interest" description="Disordered" evidence="10">
    <location>
        <begin position="26"/>
        <end position="75"/>
    </location>
</feature>
<comment type="catalytic activity">
    <reaction evidence="7">
        <text>L-seryl-[protein] + ATP = O-phospho-L-seryl-[protein] + ADP + H(+)</text>
        <dbReference type="Rhea" id="RHEA:17989"/>
        <dbReference type="Rhea" id="RHEA-COMP:9863"/>
        <dbReference type="Rhea" id="RHEA-COMP:11604"/>
        <dbReference type="ChEBI" id="CHEBI:15378"/>
        <dbReference type="ChEBI" id="CHEBI:29999"/>
        <dbReference type="ChEBI" id="CHEBI:30616"/>
        <dbReference type="ChEBI" id="CHEBI:83421"/>
        <dbReference type="ChEBI" id="CHEBI:456216"/>
        <dbReference type="EC" id="2.7.12.2"/>
    </reaction>
</comment>
<dbReference type="GO" id="GO:0005524">
    <property type="term" value="F:ATP binding"/>
    <property type="evidence" value="ECO:0007669"/>
    <property type="project" value="UniProtKB-KW"/>
</dbReference>
<keyword evidence="3 12" id="KW-0418">Kinase</keyword>
<protein>
    <recommendedName>
        <fullName evidence="6">mitogen-activated protein kinase kinase</fullName>
        <ecNumber evidence="6">2.7.12.2</ecNumber>
    </recommendedName>
</protein>
<dbReference type="GO" id="GO:0004708">
    <property type="term" value="F:MAP kinase kinase activity"/>
    <property type="evidence" value="ECO:0007669"/>
    <property type="project" value="UniProtKB-EC"/>
</dbReference>
<sequence length="323" mass="37650">MKNKQSSQKPYQIKKTLPKEELLKNKTTLFTKPQLQQTTTTTNKTKNTTEKKQLPLSKTQNLSQTSSLLVKTPKKQNLVNSQQYQKTQQNKSKNLQYKYQPNKQIELQTKNPSKNNQLKEESIIQEINSIKYDESESLPLNEKIEQNFSQIYVDSNMNLNEIQIIDDSSILPYDWNIDDVMIGKGSVGKVYRAIDLKTNKYYALKFVEFQQQGEIVFLNLINEINLLRIVQPHQNIVKFEHAYILSSDKSIKQQTNSAVLVMELCDCNLDELIQFRIYLSPELRRAYELNHPIAKVNPFLCDLYSLDIWSPIQRNQIPCDIPS</sequence>
<comment type="similarity">
    <text evidence="5">Belongs to the protein kinase superfamily. STE Ser/Thr protein kinase family. MAP kinase kinase subfamily.</text>
</comment>
<evidence type="ECO:0000259" key="11">
    <source>
        <dbReference type="PROSITE" id="PS50011"/>
    </source>
</evidence>
<keyword evidence="13" id="KW-1185">Reference proteome</keyword>
<feature type="compositionally biased region" description="Low complexity" evidence="10">
    <location>
        <begin position="26"/>
        <end position="46"/>
    </location>
</feature>
<feature type="compositionally biased region" description="Polar residues" evidence="10">
    <location>
        <begin position="56"/>
        <end position="75"/>
    </location>
</feature>
<evidence type="ECO:0000256" key="4">
    <source>
        <dbReference type="ARBA" id="ARBA00022840"/>
    </source>
</evidence>
<evidence type="ECO:0000256" key="3">
    <source>
        <dbReference type="ARBA" id="ARBA00022777"/>
    </source>
</evidence>
<evidence type="ECO:0000256" key="2">
    <source>
        <dbReference type="ARBA" id="ARBA00022741"/>
    </source>
</evidence>
<keyword evidence="2" id="KW-0547">Nucleotide-binding</keyword>
<dbReference type="OrthoDB" id="1667894at2759"/>
<keyword evidence="4" id="KW-0067">ATP-binding</keyword>
<dbReference type="EC" id="2.7.12.2" evidence="6"/>
<dbReference type="Pfam" id="PF00069">
    <property type="entry name" value="Pkinase"/>
    <property type="match status" value="1"/>
</dbReference>
<accession>A0A0V0QQP4</accession>
<dbReference type="PANTHER" id="PTHR48013">
    <property type="entry name" value="DUAL SPECIFICITY MITOGEN-ACTIVATED PROTEIN KINASE KINASE 5-RELATED"/>
    <property type="match status" value="1"/>
</dbReference>
<evidence type="ECO:0000256" key="9">
    <source>
        <dbReference type="ARBA" id="ARBA00051693"/>
    </source>
</evidence>
<dbReference type="Gene3D" id="1.10.510.10">
    <property type="entry name" value="Transferase(Phosphotransferase) domain 1"/>
    <property type="match status" value="1"/>
</dbReference>
<gene>
    <name evidence="12" type="ORF">PPERSA_03576</name>
</gene>
<evidence type="ECO:0000256" key="1">
    <source>
        <dbReference type="ARBA" id="ARBA00022679"/>
    </source>
</evidence>
<dbReference type="PROSITE" id="PS50011">
    <property type="entry name" value="PROTEIN_KINASE_DOM"/>
    <property type="match status" value="1"/>
</dbReference>
<dbReference type="InParanoid" id="A0A0V0QQP4"/>
<proteinExistence type="inferred from homology"/>
<evidence type="ECO:0000256" key="8">
    <source>
        <dbReference type="ARBA" id="ARBA00049299"/>
    </source>
</evidence>
<evidence type="ECO:0000256" key="6">
    <source>
        <dbReference type="ARBA" id="ARBA00038999"/>
    </source>
</evidence>
<organism evidence="12 13">
    <name type="scientific">Pseudocohnilembus persalinus</name>
    <name type="common">Ciliate</name>
    <dbReference type="NCBI Taxonomy" id="266149"/>
    <lineage>
        <taxon>Eukaryota</taxon>
        <taxon>Sar</taxon>
        <taxon>Alveolata</taxon>
        <taxon>Ciliophora</taxon>
        <taxon>Intramacronucleata</taxon>
        <taxon>Oligohymenophorea</taxon>
        <taxon>Scuticociliatia</taxon>
        <taxon>Philasterida</taxon>
        <taxon>Pseudocohnilembidae</taxon>
        <taxon>Pseudocohnilembus</taxon>
    </lineage>
</organism>
<reference evidence="12 13" key="1">
    <citation type="journal article" date="2015" name="Sci. Rep.">
        <title>Genome of the facultative scuticociliatosis pathogen Pseudocohnilembus persalinus provides insight into its virulence through horizontal gene transfer.</title>
        <authorList>
            <person name="Xiong J."/>
            <person name="Wang G."/>
            <person name="Cheng J."/>
            <person name="Tian M."/>
            <person name="Pan X."/>
            <person name="Warren A."/>
            <person name="Jiang C."/>
            <person name="Yuan D."/>
            <person name="Miao W."/>
        </authorList>
    </citation>
    <scope>NUCLEOTIDE SEQUENCE [LARGE SCALE GENOMIC DNA]</scope>
    <source>
        <strain evidence="12">36N120E</strain>
    </source>
</reference>
<dbReference type="AlphaFoldDB" id="A0A0V0QQP4"/>
<dbReference type="SUPFAM" id="SSF56112">
    <property type="entry name" value="Protein kinase-like (PK-like)"/>
    <property type="match status" value="1"/>
</dbReference>
<dbReference type="InterPro" id="IPR000719">
    <property type="entry name" value="Prot_kinase_dom"/>
</dbReference>
<feature type="domain" description="Protein kinase" evidence="11">
    <location>
        <begin position="176"/>
        <end position="323"/>
    </location>
</feature>
<evidence type="ECO:0000256" key="10">
    <source>
        <dbReference type="SAM" id="MobiDB-lite"/>
    </source>
</evidence>
<evidence type="ECO:0000313" key="12">
    <source>
        <dbReference type="EMBL" id="KRX04336.1"/>
    </source>
</evidence>
<dbReference type="PANTHER" id="PTHR48013:SF9">
    <property type="entry name" value="DUAL SPECIFICITY MITOGEN-ACTIVATED PROTEIN KINASE KINASE 5"/>
    <property type="match status" value="1"/>
</dbReference>
<feature type="region of interest" description="Disordered" evidence="10">
    <location>
        <begin position="1"/>
        <end position="20"/>
    </location>
</feature>
<keyword evidence="1" id="KW-0808">Transferase</keyword>
<dbReference type="InterPro" id="IPR011009">
    <property type="entry name" value="Kinase-like_dom_sf"/>
</dbReference>
<evidence type="ECO:0000313" key="13">
    <source>
        <dbReference type="Proteomes" id="UP000054937"/>
    </source>
</evidence>
<evidence type="ECO:0000256" key="5">
    <source>
        <dbReference type="ARBA" id="ARBA00038035"/>
    </source>
</evidence>
<comment type="caution">
    <text evidence="12">The sequence shown here is derived from an EMBL/GenBank/DDBJ whole genome shotgun (WGS) entry which is preliminary data.</text>
</comment>
<dbReference type="EMBL" id="LDAU01000119">
    <property type="protein sequence ID" value="KRX04336.1"/>
    <property type="molecule type" value="Genomic_DNA"/>
</dbReference>
<feature type="compositionally biased region" description="Polar residues" evidence="10">
    <location>
        <begin position="1"/>
        <end position="10"/>
    </location>
</feature>
<name>A0A0V0QQP4_PSEPJ</name>
<comment type="catalytic activity">
    <reaction evidence="9">
        <text>L-tyrosyl-[protein] + ATP = O-phospho-L-tyrosyl-[protein] + ADP + H(+)</text>
        <dbReference type="Rhea" id="RHEA:10596"/>
        <dbReference type="Rhea" id="RHEA-COMP:10136"/>
        <dbReference type="Rhea" id="RHEA-COMP:20101"/>
        <dbReference type="ChEBI" id="CHEBI:15378"/>
        <dbReference type="ChEBI" id="CHEBI:30616"/>
        <dbReference type="ChEBI" id="CHEBI:46858"/>
        <dbReference type="ChEBI" id="CHEBI:61978"/>
        <dbReference type="ChEBI" id="CHEBI:456216"/>
        <dbReference type="EC" id="2.7.12.2"/>
    </reaction>
</comment>
<evidence type="ECO:0000256" key="7">
    <source>
        <dbReference type="ARBA" id="ARBA00049014"/>
    </source>
</evidence>
<comment type="catalytic activity">
    <reaction evidence="8">
        <text>L-threonyl-[protein] + ATP = O-phospho-L-threonyl-[protein] + ADP + H(+)</text>
        <dbReference type="Rhea" id="RHEA:46608"/>
        <dbReference type="Rhea" id="RHEA-COMP:11060"/>
        <dbReference type="Rhea" id="RHEA-COMP:11605"/>
        <dbReference type="ChEBI" id="CHEBI:15378"/>
        <dbReference type="ChEBI" id="CHEBI:30013"/>
        <dbReference type="ChEBI" id="CHEBI:30616"/>
        <dbReference type="ChEBI" id="CHEBI:61977"/>
        <dbReference type="ChEBI" id="CHEBI:456216"/>
        <dbReference type="EC" id="2.7.12.2"/>
    </reaction>
</comment>